<accession>A0A810MZJ9</accession>
<feature type="region of interest" description="Disordered" evidence="1">
    <location>
        <begin position="423"/>
        <end position="470"/>
    </location>
</feature>
<evidence type="ECO:0000256" key="1">
    <source>
        <dbReference type="SAM" id="MobiDB-lite"/>
    </source>
</evidence>
<dbReference type="AlphaFoldDB" id="A0A810MZJ9"/>
<feature type="compositionally biased region" description="Gly residues" evidence="1">
    <location>
        <begin position="438"/>
        <end position="455"/>
    </location>
</feature>
<evidence type="ECO:0000259" key="2">
    <source>
        <dbReference type="Pfam" id="PF13360"/>
    </source>
</evidence>
<feature type="domain" description="Pyrrolo-quinoline quinone repeat" evidence="2">
    <location>
        <begin position="210"/>
        <end position="394"/>
    </location>
</feature>
<organism evidence="3 4">
    <name type="scientific">Polymorphospora rubra</name>
    <dbReference type="NCBI Taxonomy" id="338584"/>
    <lineage>
        <taxon>Bacteria</taxon>
        <taxon>Bacillati</taxon>
        <taxon>Actinomycetota</taxon>
        <taxon>Actinomycetes</taxon>
        <taxon>Micromonosporales</taxon>
        <taxon>Micromonosporaceae</taxon>
        <taxon>Polymorphospora</taxon>
    </lineage>
</organism>
<name>A0A810MZJ9_9ACTN</name>
<evidence type="ECO:0000313" key="3">
    <source>
        <dbReference type="EMBL" id="BCJ66020.1"/>
    </source>
</evidence>
<dbReference type="InterPro" id="IPR011047">
    <property type="entry name" value="Quinoprotein_ADH-like_sf"/>
</dbReference>
<dbReference type="Gene3D" id="2.130.10.10">
    <property type="entry name" value="YVTN repeat-like/Quinoprotein amine dehydrogenase"/>
    <property type="match status" value="1"/>
</dbReference>
<evidence type="ECO:0000313" key="4">
    <source>
        <dbReference type="Proteomes" id="UP000680866"/>
    </source>
</evidence>
<dbReference type="EMBL" id="AP023359">
    <property type="protein sequence ID" value="BCJ66020.1"/>
    <property type="molecule type" value="Genomic_DNA"/>
</dbReference>
<dbReference type="Pfam" id="PF13360">
    <property type="entry name" value="PQQ_2"/>
    <property type="match status" value="1"/>
</dbReference>
<sequence>MRFYLIFVLAIVVALAATGVWNPFPTMWDWVNRSQPLSKPDVTWQQRVGGTPKSVTMAGNAVVVEHRTSVEALNLSSGVRLWERKADWSAVAGGAQDPVVAVGKLLIKGYEVLDPATGAVRRKDTEAVAVWTYRNALLDVRCSDPKDCTLTAWDPRGTTPRWSTDIPGVGFVLFADNPDVLGTRRLTADGVDPDAGGPEPMPALIGFPIDGRVHVVDTATGRVVQRLEPDRRDRLVVVGGRVLKITARSEDGTCYFNVEAHDPNTGQRIWQRAGINLRTADGAGCVQREDPQGGLNVIVGIAPDARETVIDAYDGRYLWVGTEGEKLRAVDDHHALVRAADGRSVKGHRLSVDGPRWDRPVHPDAEMALARFAAIVVDSDPDRVIALDPATGRELVNLRTTAKVLAVGPAGMIIGEGRDVGYVPFNGSAPEQPPGGPPGGGNDPGGNGDGSGPCGGAKQPECASPQPKDG</sequence>
<reference evidence="3" key="1">
    <citation type="submission" date="2020-08" db="EMBL/GenBank/DDBJ databases">
        <title>Whole genome shotgun sequence of Polymorphospora rubra NBRC 101157.</title>
        <authorList>
            <person name="Komaki H."/>
            <person name="Tamura T."/>
        </authorList>
    </citation>
    <scope>NUCLEOTIDE SEQUENCE</scope>
    <source>
        <strain evidence="3">NBRC 101157</strain>
    </source>
</reference>
<dbReference type="InterPro" id="IPR002372">
    <property type="entry name" value="PQQ_rpt_dom"/>
</dbReference>
<dbReference type="InterPro" id="IPR015943">
    <property type="entry name" value="WD40/YVTN_repeat-like_dom_sf"/>
</dbReference>
<proteinExistence type="predicted"/>
<dbReference type="SUPFAM" id="SSF50998">
    <property type="entry name" value="Quinoprotein alcohol dehydrogenase-like"/>
    <property type="match status" value="1"/>
</dbReference>
<dbReference type="Proteomes" id="UP000680866">
    <property type="component" value="Chromosome"/>
</dbReference>
<keyword evidence="4" id="KW-1185">Reference proteome</keyword>
<protein>
    <recommendedName>
        <fullName evidence="2">Pyrrolo-quinoline quinone repeat domain-containing protein</fullName>
    </recommendedName>
</protein>
<dbReference type="KEGG" id="pry:Prubr_30410"/>
<gene>
    <name evidence="3" type="ORF">Prubr_30410</name>
</gene>